<name>A0A7Z2G9L7_9BURK</name>
<reference evidence="1 2" key="1">
    <citation type="submission" date="2019-12" db="EMBL/GenBank/DDBJ databases">
        <title>Paraburkholderia acidiphila 7Q-K02 sp. nov and Paraburkholderia acidisoli DHF22 sp. nov., two strains isolated from forest soil.</title>
        <authorList>
            <person name="Gao Z."/>
            <person name="Qiu L."/>
        </authorList>
    </citation>
    <scope>NUCLEOTIDE SEQUENCE [LARGE SCALE GENOMIC DNA]</scope>
    <source>
        <strain evidence="1 2">7Q-K02</strain>
    </source>
</reference>
<dbReference type="Proteomes" id="UP000434209">
    <property type="component" value="Chromosome 2"/>
</dbReference>
<organism evidence="1 2">
    <name type="scientific">Paraburkholderia acidiphila</name>
    <dbReference type="NCBI Taxonomy" id="2571747"/>
    <lineage>
        <taxon>Bacteria</taxon>
        <taxon>Pseudomonadati</taxon>
        <taxon>Pseudomonadota</taxon>
        <taxon>Betaproteobacteria</taxon>
        <taxon>Burkholderiales</taxon>
        <taxon>Burkholderiaceae</taxon>
        <taxon>Paraburkholderia</taxon>
    </lineage>
</organism>
<protein>
    <submittedName>
        <fullName evidence="1">Uncharacterized protein</fullName>
    </submittedName>
</protein>
<dbReference type="KEGG" id="pacp:FAZ97_22870"/>
<dbReference type="RefSeq" id="WP_158760671.1">
    <property type="nucleotide sequence ID" value="NZ_CP046910.1"/>
</dbReference>
<gene>
    <name evidence="1" type="ORF">FAZ97_22870</name>
</gene>
<dbReference type="AlphaFoldDB" id="A0A7Z2G9L7"/>
<sequence>MNVTPASDHCFVQSPCWLEALGVGLHHNPFSVISDRSMAIWSHWLTTDAVIDLTASGRRRIHPLSFDATKSPLATANGLNDS</sequence>
<evidence type="ECO:0000313" key="1">
    <source>
        <dbReference type="EMBL" id="QGZ57733.1"/>
    </source>
</evidence>
<evidence type="ECO:0000313" key="2">
    <source>
        <dbReference type="Proteomes" id="UP000434209"/>
    </source>
</evidence>
<dbReference type="EMBL" id="CP046910">
    <property type="protein sequence ID" value="QGZ57733.1"/>
    <property type="molecule type" value="Genomic_DNA"/>
</dbReference>
<proteinExistence type="predicted"/>
<keyword evidence="2" id="KW-1185">Reference proteome</keyword>
<accession>A0A7Z2G9L7</accession>